<dbReference type="GO" id="GO:0000155">
    <property type="term" value="F:phosphorelay sensor kinase activity"/>
    <property type="evidence" value="ECO:0007669"/>
    <property type="project" value="InterPro"/>
</dbReference>
<dbReference type="Pfam" id="PF00512">
    <property type="entry name" value="HisKA"/>
    <property type="match status" value="1"/>
</dbReference>
<dbReference type="SUPFAM" id="SSF103190">
    <property type="entry name" value="Sensory domain-like"/>
    <property type="match status" value="1"/>
</dbReference>
<dbReference type="InterPro" id="IPR003661">
    <property type="entry name" value="HisK_dim/P_dom"/>
</dbReference>
<keyword evidence="10 21" id="KW-0418">Kinase</keyword>
<keyword evidence="14 18" id="KW-0472">Membrane</keyword>
<dbReference type="GO" id="GO:0005886">
    <property type="term" value="C:plasma membrane"/>
    <property type="evidence" value="ECO:0007669"/>
    <property type="project" value="UniProtKB-SubCell"/>
</dbReference>
<keyword evidence="11" id="KW-0067">ATP-binding</keyword>
<dbReference type="PANTHER" id="PTHR43065:SF46">
    <property type="entry name" value="C4-DICARBOXYLATE TRANSPORT SENSOR PROTEIN DCTB"/>
    <property type="match status" value="1"/>
</dbReference>
<evidence type="ECO:0000256" key="11">
    <source>
        <dbReference type="ARBA" id="ARBA00022840"/>
    </source>
</evidence>
<dbReference type="SMART" id="SM00388">
    <property type="entry name" value="HisKA"/>
    <property type="match status" value="1"/>
</dbReference>
<evidence type="ECO:0000256" key="2">
    <source>
        <dbReference type="ARBA" id="ARBA00004429"/>
    </source>
</evidence>
<keyword evidence="17" id="KW-0175">Coiled coil</keyword>
<keyword evidence="7" id="KW-0808">Transferase</keyword>
<dbReference type="InterPro" id="IPR005467">
    <property type="entry name" value="His_kinase_dom"/>
</dbReference>
<dbReference type="RefSeq" id="WP_212536316.1">
    <property type="nucleotide sequence ID" value="NZ_JAGTUU010000003.1"/>
</dbReference>
<organism evidence="21 22">
    <name type="scientific">Thetidibacter halocola</name>
    <dbReference type="NCBI Taxonomy" id="2827239"/>
    <lineage>
        <taxon>Bacteria</taxon>
        <taxon>Pseudomonadati</taxon>
        <taxon>Pseudomonadota</taxon>
        <taxon>Alphaproteobacteria</taxon>
        <taxon>Rhodobacterales</taxon>
        <taxon>Roseobacteraceae</taxon>
        <taxon>Thetidibacter</taxon>
    </lineage>
</organism>
<feature type="domain" description="Histidine kinase" evidence="20">
    <location>
        <begin position="364"/>
        <end position="575"/>
    </location>
</feature>
<dbReference type="SUPFAM" id="SSF55874">
    <property type="entry name" value="ATPase domain of HSP90 chaperone/DNA topoisomerase II/histidine kinase"/>
    <property type="match status" value="1"/>
</dbReference>
<dbReference type="Pfam" id="PF02518">
    <property type="entry name" value="HATPase_c"/>
    <property type="match status" value="1"/>
</dbReference>
<evidence type="ECO:0000256" key="4">
    <source>
        <dbReference type="ARBA" id="ARBA00022475"/>
    </source>
</evidence>
<evidence type="ECO:0000256" key="14">
    <source>
        <dbReference type="ARBA" id="ARBA00023136"/>
    </source>
</evidence>
<sequence length="580" mass="61143">MSHLIRLRALALGLSLAAVAALSAGVWAYSYAQALEPLAARGRADLALAADRLVSQLARYRETAVLLADHPVLTALHAGGDPAEANRLLQEVADKTSALAVIYAGADGRILAGTGDGSLDRPMSEAAHFQRAMQGALGFAYGEAAGLAARAFVYAAPDFAPGAAPRGTLVVAVDMERMEQGWAGASPPEFFTDPEGRIVMANRSELVGWRETAQGMETGLALSPVTVRRVSGETVWRHDFSPYVASPALHLVQDLPVVGLRAESLVDVAPALRLAGLQAASVAALCLFFGSLLFVVTGRRRALAEANAVLEDRVRARTQALETANTALRHEVAEREEAEAALKRAQADLVQAGKLSALGQMSAGISHELNQPLMAIRQFSENGAAFLDKGEAALAAANFARITDLAHRAARIIRNLRAFARNESEPMGRVDLVAVLTSAVELTEVRLRGDSVALDWTPPAAPLWVLGGEVRLAQVFVNLINNAADAMAGQSAKRIGIAIAETPAGPRVTVRDHGPGIADPERMFEPFYSTKTVGEGMGLGLSISYGLVQSFGGEIRGRNLPGGGAEFTVALEPWRAEAAA</sequence>
<dbReference type="SUPFAM" id="SSF47384">
    <property type="entry name" value="Homodimeric domain of signal transducing histidine kinase"/>
    <property type="match status" value="1"/>
</dbReference>
<keyword evidence="19" id="KW-0732">Signal</keyword>
<evidence type="ECO:0000259" key="20">
    <source>
        <dbReference type="PROSITE" id="PS50109"/>
    </source>
</evidence>
<dbReference type="InterPro" id="IPR004358">
    <property type="entry name" value="Sig_transdc_His_kin-like_C"/>
</dbReference>
<evidence type="ECO:0000256" key="5">
    <source>
        <dbReference type="ARBA" id="ARBA00022519"/>
    </source>
</evidence>
<dbReference type="FunFam" id="1.10.287.130:FF:000049">
    <property type="entry name" value="C4-dicarboxylate transport sensor protein DctB"/>
    <property type="match status" value="1"/>
</dbReference>
<dbReference type="PIRSF" id="PIRSF036431">
    <property type="entry name" value="STHK_DctB"/>
    <property type="match status" value="1"/>
</dbReference>
<dbReference type="PANTHER" id="PTHR43065">
    <property type="entry name" value="SENSOR HISTIDINE KINASE"/>
    <property type="match status" value="1"/>
</dbReference>
<evidence type="ECO:0000256" key="9">
    <source>
        <dbReference type="ARBA" id="ARBA00022741"/>
    </source>
</evidence>
<dbReference type="AlphaFoldDB" id="A0A8J8B6T7"/>
<comment type="function">
    <text evidence="15">Member of the two-component regulatory system DctB/DctD involved in the transport of C4-dicarboxylates. DctB functions as a membrane-associated protein kinase that phosphorylates DctD in response to environmental signals.</text>
</comment>
<feature type="coiled-coil region" evidence="17">
    <location>
        <begin position="321"/>
        <end position="355"/>
    </location>
</feature>
<dbReference type="Gene3D" id="3.30.565.10">
    <property type="entry name" value="Histidine kinase-like ATPase, C-terminal domain"/>
    <property type="match status" value="1"/>
</dbReference>
<reference evidence="21" key="1">
    <citation type="submission" date="2021-04" db="EMBL/GenBank/DDBJ databases">
        <authorList>
            <person name="Yoon J."/>
        </authorList>
    </citation>
    <scope>NUCLEOTIDE SEQUENCE</scope>
    <source>
        <strain evidence="21">KMU-90</strain>
    </source>
</reference>
<protein>
    <recommendedName>
        <fullName evidence="16">C4-dicarboxylate transport sensor protein DctB</fullName>
        <ecNumber evidence="3">2.7.13.3</ecNumber>
    </recommendedName>
</protein>
<keyword evidence="5" id="KW-0997">Cell inner membrane</keyword>
<evidence type="ECO:0000256" key="17">
    <source>
        <dbReference type="SAM" id="Coils"/>
    </source>
</evidence>
<evidence type="ECO:0000313" key="22">
    <source>
        <dbReference type="Proteomes" id="UP000681356"/>
    </source>
</evidence>
<keyword evidence="13" id="KW-0902">Two-component regulatory system</keyword>
<dbReference type="EMBL" id="JAGTUU010000003">
    <property type="protein sequence ID" value="MBS0124366.1"/>
    <property type="molecule type" value="Genomic_DNA"/>
</dbReference>
<evidence type="ECO:0000256" key="6">
    <source>
        <dbReference type="ARBA" id="ARBA00022553"/>
    </source>
</evidence>
<keyword evidence="6" id="KW-0597">Phosphoprotein</keyword>
<dbReference type="GO" id="GO:0005524">
    <property type="term" value="F:ATP binding"/>
    <property type="evidence" value="ECO:0007669"/>
    <property type="project" value="UniProtKB-KW"/>
</dbReference>
<evidence type="ECO:0000313" key="21">
    <source>
        <dbReference type="EMBL" id="MBS0124366.1"/>
    </source>
</evidence>
<feature type="signal peptide" evidence="19">
    <location>
        <begin position="1"/>
        <end position="20"/>
    </location>
</feature>
<evidence type="ECO:0000256" key="3">
    <source>
        <dbReference type="ARBA" id="ARBA00012438"/>
    </source>
</evidence>
<evidence type="ECO:0000256" key="19">
    <source>
        <dbReference type="SAM" id="SignalP"/>
    </source>
</evidence>
<evidence type="ECO:0000256" key="12">
    <source>
        <dbReference type="ARBA" id="ARBA00022989"/>
    </source>
</evidence>
<dbReference type="SMART" id="SM00387">
    <property type="entry name" value="HATPase_c"/>
    <property type="match status" value="1"/>
</dbReference>
<keyword evidence="12 18" id="KW-1133">Transmembrane helix</keyword>
<dbReference type="Gene3D" id="1.10.287.130">
    <property type="match status" value="1"/>
</dbReference>
<dbReference type="Proteomes" id="UP000681356">
    <property type="component" value="Unassembled WGS sequence"/>
</dbReference>
<name>A0A8J8B6T7_9RHOB</name>
<dbReference type="PRINTS" id="PR00344">
    <property type="entry name" value="BCTRLSENSOR"/>
</dbReference>
<evidence type="ECO:0000256" key="13">
    <source>
        <dbReference type="ARBA" id="ARBA00023012"/>
    </source>
</evidence>
<evidence type="ECO:0000256" key="10">
    <source>
        <dbReference type="ARBA" id="ARBA00022777"/>
    </source>
</evidence>
<dbReference type="Gene3D" id="3.30.450.20">
    <property type="entry name" value="PAS domain"/>
    <property type="match status" value="1"/>
</dbReference>
<keyword evidence="4" id="KW-1003">Cell membrane</keyword>
<dbReference type="EC" id="2.7.13.3" evidence="3"/>
<dbReference type="InterPro" id="IPR017055">
    <property type="entry name" value="Sig_transdc_His_kinase_DctB"/>
</dbReference>
<keyword evidence="8 18" id="KW-0812">Transmembrane</keyword>
<evidence type="ECO:0000256" key="8">
    <source>
        <dbReference type="ARBA" id="ARBA00022692"/>
    </source>
</evidence>
<keyword evidence="9" id="KW-0547">Nucleotide-binding</keyword>
<dbReference type="InterPro" id="IPR036097">
    <property type="entry name" value="HisK_dim/P_sf"/>
</dbReference>
<comment type="caution">
    <text evidence="21">The sequence shown here is derived from an EMBL/GenBank/DDBJ whole genome shotgun (WGS) entry which is preliminary data.</text>
</comment>
<evidence type="ECO:0000256" key="15">
    <source>
        <dbReference type="ARBA" id="ARBA00059004"/>
    </source>
</evidence>
<proteinExistence type="predicted"/>
<comment type="catalytic activity">
    <reaction evidence="1">
        <text>ATP + protein L-histidine = ADP + protein N-phospho-L-histidine.</text>
        <dbReference type="EC" id="2.7.13.3"/>
    </reaction>
</comment>
<evidence type="ECO:0000256" key="1">
    <source>
        <dbReference type="ARBA" id="ARBA00000085"/>
    </source>
</evidence>
<accession>A0A8J8B6T7</accession>
<dbReference type="InterPro" id="IPR003594">
    <property type="entry name" value="HATPase_dom"/>
</dbReference>
<evidence type="ECO:0000256" key="16">
    <source>
        <dbReference type="ARBA" id="ARBA00073143"/>
    </source>
</evidence>
<evidence type="ECO:0000256" key="18">
    <source>
        <dbReference type="SAM" id="Phobius"/>
    </source>
</evidence>
<feature type="transmembrane region" description="Helical" evidence="18">
    <location>
        <begin position="274"/>
        <end position="296"/>
    </location>
</feature>
<dbReference type="InterPro" id="IPR029151">
    <property type="entry name" value="Sensor-like_sf"/>
</dbReference>
<dbReference type="CDD" id="cd00082">
    <property type="entry name" value="HisKA"/>
    <property type="match status" value="1"/>
</dbReference>
<feature type="chain" id="PRO_5035271732" description="C4-dicarboxylate transport sensor protein DctB" evidence="19">
    <location>
        <begin position="21"/>
        <end position="580"/>
    </location>
</feature>
<comment type="subcellular location">
    <subcellularLocation>
        <location evidence="2">Cell inner membrane</location>
        <topology evidence="2">Multi-pass membrane protein</topology>
    </subcellularLocation>
</comment>
<keyword evidence="22" id="KW-1185">Reference proteome</keyword>
<dbReference type="InterPro" id="IPR036890">
    <property type="entry name" value="HATPase_C_sf"/>
</dbReference>
<evidence type="ECO:0000256" key="7">
    <source>
        <dbReference type="ARBA" id="ARBA00022679"/>
    </source>
</evidence>
<gene>
    <name evidence="21" type="ORF">KB874_09470</name>
</gene>
<dbReference type="PROSITE" id="PS50109">
    <property type="entry name" value="HIS_KIN"/>
    <property type="match status" value="1"/>
</dbReference>